<protein>
    <submittedName>
        <fullName evidence="1">Uncharacterized protein</fullName>
    </submittedName>
</protein>
<sequence length="59" mass="6614">MKDLTMVTWIKRGLFVKSSLLALLLFGIVALNPATHFAQDVAHKICQAAHPQDEPCWHT</sequence>
<gene>
    <name evidence="1" type="ORF">DSOUD_1860</name>
</gene>
<keyword evidence="2" id="KW-1185">Reference proteome</keyword>
<reference evidence="1 2" key="1">
    <citation type="submission" date="2015-07" db="EMBL/GenBank/DDBJ databases">
        <title>Isolation and Genomic Characterization of a Novel Halophilic Metal-Reducing Deltaproteobacterium from the Deep Subsurface.</title>
        <authorList>
            <person name="Badalamenti J.P."/>
            <person name="Summers Z.M."/>
            <person name="Gralnick J.A."/>
            <person name="Bond D.R."/>
        </authorList>
    </citation>
    <scope>NUCLEOTIDE SEQUENCE [LARGE SCALE GENOMIC DNA]</scope>
    <source>
        <strain evidence="1 2">WTL</strain>
    </source>
</reference>
<organism evidence="1 2">
    <name type="scientific">Desulfuromonas soudanensis</name>
    <dbReference type="NCBI Taxonomy" id="1603606"/>
    <lineage>
        <taxon>Bacteria</taxon>
        <taxon>Pseudomonadati</taxon>
        <taxon>Thermodesulfobacteriota</taxon>
        <taxon>Desulfuromonadia</taxon>
        <taxon>Desulfuromonadales</taxon>
        <taxon>Desulfuromonadaceae</taxon>
        <taxon>Desulfuromonas</taxon>
    </lineage>
</organism>
<dbReference type="PATRIC" id="fig|1603606.3.peg.2016"/>
<dbReference type="EMBL" id="CP010802">
    <property type="protein sequence ID" value="ALC16632.1"/>
    <property type="molecule type" value="Genomic_DNA"/>
</dbReference>
<proteinExistence type="predicted"/>
<accession>A0A0M4DIA2</accession>
<dbReference type="STRING" id="1603606.DSOUD_1860"/>
<dbReference type="KEGG" id="des:DSOUD_1860"/>
<evidence type="ECO:0000313" key="1">
    <source>
        <dbReference type="EMBL" id="ALC16632.1"/>
    </source>
</evidence>
<dbReference type="Proteomes" id="UP000057158">
    <property type="component" value="Chromosome"/>
</dbReference>
<name>A0A0M4DIA2_9BACT</name>
<evidence type="ECO:0000313" key="2">
    <source>
        <dbReference type="Proteomes" id="UP000057158"/>
    </source>
</evidence>
<dbReference type="AlphaFoldDB" id="A0A0M4DIA2"/>